<sequence>MKISICNQWSINNRLPREIAKRYLTGAGLLGLNRLYTKYYRLTTNWPSTTVEKALQIAPFMQNKANLRKAKMNITA</sequence>
<accession>X0THB7</accession>
<feature type="non-terminal residue" evidence="1">
    <location>
        <position position="76"/>
    </location>
</feature>
<dbReference type="AlphaFoldDB" id="X0THB7"/>
<proteinExistence type="predicted"/>
<gene>
    <name evidence="1" type="ORF">S01H1_30839</name>
</gene>
<name>X0THB7_9ZZZZ</name>
<evidence type="ECO:0000313" key="1">
    <source>
        <dbReference type="EMBL" id="GAF86691.1"/>
    </source>
</evidence>
<reference evidence="1" key="1">
    <citation type="journal article" date="2014" name="Front. Microbiol.">
        <title>High frequency of phylogenetically diverse reductive dehalogenase-homologous genes in deep subseafloor sedimentary metagenomes.</title>
        <authorList>
            <person name="Kawai M."/>
            <person name="Futagami T."/>
            <person name="Toyoda A."/>
            <person name="Takaki Y."/>
            <person name="Nishi S."/>
            <person name="Hori S."/>
            <person name="Arai W."/>
            <person name="Tsubouchi T."/>
            <person name="Morono Y."/>
            <person name="Uchiyama I."/>
            <person name="Ito T."/>
            <person name="Fujiyama A."/>
            <person name="Inagaki F."/>
            <person name="Takami H."/>
        </authorList>
    </citation>
    <scope>NUCLEOTIDE SEQUENCE</scope>
    <source>
        <strain evidence="1">Expedition CK06-06</strain>
    </source>
</reference>
<protein>
    <submittedName>
        <fullName evidence="1">Uncharacterized protein</fullName>
    </submittedName>
</protein>
<dbReference type="EMBL" id="BARS01019002">
    <property type="protein sequence ID" value="GAF86691.1"/>
    <property type="molecule type" value="Genomic_DNA"/>
</dbReference>
<comment type="caution">
    <text evidence="1">The sequence shown here is derived from an EMBL/GenBank/DDBJ whole genome shotgun (WGS) entry which is preliminary data.</text>
</comment>
<organism evidence="1">
    <name type="scientific">marine sediment metagenome</name>
    <dbReference type="NCBI Taxonomy" id="412755"/>
    <lineage>
        <taxon>unclassified sequences</taxon>
        <taxon>metagenomes</taxon>
        <taxon>ecological metagenomes</taxon>
    </lineage>
</organism>